<dbReference type="AlphaFoldDB" id="A0A1H8S7T8"/>
<evidence type="ECO:0000313" key="2">
    <source>
        <dbReference type="EMBL" id="SEO74368.1"/>
    </source>
</evidence>
<organism evidence="2 3">
    <name type="scientific">Nitrosomonas oligotropha</name>
    <dbReference type="NCBI Taxonomy" id="42354"/>
    <lineage>
        <taxon>Bacteria</taxon>
        <taxon>Pseudomonadati</taxon>
        <taxon>Pseudomonadota</taxon>
        <taxon>Betaproteobacteria</taxon>
        <taxon>Nitrosomonadales</taxon>
        <taxon>Nitrosomonadaceae</taxon>
        <taxon>Nitrosomonas</taxon>
    </lineage>
</organism>
<dbReference type="EMBL" id="FODO01000017">
    <property type="protein sequence ID" value="SEO74368.1"/>
    <property type="molecule type" value="Genomic_DNA"/>
</dbReference>
<evidence type="ECO:0000313" key="3">
    <source>
        <dbReference type="Proteomes" id="UP000198814"/>
    </source>
</evidence>
<sequence>MALKRLSFDDEDNADPSDIDDDSVLADGMIPDSRIVGLIDELEDSCDQLNAEDEDDEIIADSQELH</sequence>
<dbReference type="RefSeq" id="WP_090320268.1">
    <property type="nucleotide sequence ID" value="NZ_FNOE01000018.1"/>
</dbReference>
<keyword evidence="3" id="KW-1185">Reference proteome</keyword>
<reference evidence="3" key="1">
    <citation type="submission" date="2016-10" db="EMBL/GenBank/DDBJ databases">
        <authorList>
            <person name="Varghese N."/>
            <person name="Submissions S."/>
        </authorList>
    </citation>
    <scope>NUCLEOTIDE SEQUENCE [LARGE SCALE GENOMIC DNA]</scope>
    <source>
        <strain evidence="3">Nm76</strain>
    </source>
</reference>
<feature type="compositionally biased region" description="Acidic residues" evidence="1">
    <location>
        <begin position="9"/>
        <end position="24"/>
    </location>
</feature>
<gene>
    <name evidence="2" type="ORF">SAMN05216333_11720</name>
</gene>
<dbReference type="Proteomes" id="UP000198814">
    <property type="component" value="Unassembled WGS sequence"/>
</dbReference>
<feature type="region of interest" description="Disordered" evidence="1">
    <location>
        <begin position="1"/>
        <end position="26"/>
    </location>
</feature>
<proteinExistence type="predicted"/>
<evidence type="ECO:0000256" key="1">
    <source>
        <dbReference type="SAM" id="MobiDB-lite"/>
    </source>
</evidence>
<name>A0A1H8S7T8_9PROT</name>
<protein>
    <submittedName>
        <fullName evidence="2">Uncharacterized protein</fullName>
    </submittedName>
</protein>
<accession>A0A1H8S7T8</accession>